<feature type="transmembrane region" description="Helical" evidence="1">
    <location>
        <begin position="328"/>
        <end position="346"/>
    </location>
</feature>
<feature type="transmembrane region" description="Helical" evidence="1">
    <location>
        <begin position="358"/>
        <end position="375"/>
    </location>
</feature>
<feature type="transmembrane region" description="Helical" evidence="1">
    <location>
        <begin position="53"/>
        <end position="74"/>
    </location>
</feature>
<organism evidence="2 3">
    <name type="scientific">Maribacter chungangensis</name>
    <dbReference type="NCBI Taxonomy" id="1069117"/>
    <lineage>
        <taxon>Bacteria</taxon>
        <taxon>Pseudomonadati</taxon>
        <taxon>Bacteroidota</taxon>
        <taxon>Flavobacteriia</taxon>
        <taxon>Flavobacteriales</taxon>
        <taxon>Flavobacteriaceae</taxon>
        <taxon>Maribacter</taxon>
    </lineage>
</organism>
<keyword evidence="1" id="KW-0812">Transmembrane</keyword>
<evidence type="ECO:0008006" key="4">
    <source>
        <dbReference type="Google" id="ProtNLM"/>
    </source>
</evidence>
<feature type="transmembrane region" description="Helical" evidence="1">
    <location>
        <begin position="86"/>
        <end position="105"/>
    </location>
</feature>
<accession>A0ABW3B565</accession>
<feature type="transmembrane region" description="Helical" evidence="1">
    <location>
        <begin position="221"/>
        <end position="240"/>
    </location>
</feature>
<reference evidence="3" key="1">
    <citation type="journal article" date="2019" name="Int. J. Syst. Evol. Microbiol.">
        <title>The Global Catalogue of Microorganisms (GCM) 10K type strain sequencing project: providing services to taxonomists for standard genome sequencing and annotation.</title>
        <authorList>
            <consortium name="The Broad Institute Genomics Platform"/>
            <consortium name="The Broad Institute Genome Sequencing Center for Infectious Disease"/>
            <person name="Wu L."/>
            <person name="Ma J."/>
        </authorList>
    </citation>
    <scope>NUCLEOTIDE SEQUENCE [LARGE SCALE GENOMIC DNA]</scope>
    <source>
        <strain evidence="3">CCUG 61948</strain>
    </source>
</reference>
<keyword evidence="3" id="KW-1185">Reference proteome</keyword>
<sequence length="384" mass="44248">MQSFIIVRSVFFLSVFLTLISQVPQVLEMQISVYLQSSWLVTLVLLIVNRSIFIGEAVTFIALLFIFLIIYALLMQIVSGNDYFESAHIGNIAKSLLIFIIAYNSAPYFTDTDFAKWLGRIGLIGGTILAISIYWASFATEFDVKDITYAYKAKNSASQILLSCQIFVLLLFQSKVKVTRLFKVVFLLFTLYLILMLKSRATILGLIFVIILTYRYTSNKIIKKLTLVFTLISGSIVLFFEDIRNILIENILFGGRDINDLNEVSSGRVEFLYEFPELFSENIWFGRGYYFIDSFPLSILLGFGAIGSLFIFIFLLLPILFLRKRLRFYNPLHLVFLLLVVTYYFNGLFEEQSPFGPGSKNFLLWLILGYLFRVCQRRPRLAEI</sequence>
<dbReference type="Proteomes" id="UP001597012">
    <property type="component" value="Unassembled WGS sequence"/>
</dbReference>
<evidence type="ECO:0000256" key="1">
    <source>
        <dbReference type="SAM" id="Phobius"/>
    </source>
</evidence>
<feature type="transmembrane region" description="Helical" evidence="1">
    <location>
        <begin position="299"/>
        <end position="321"/>
    </location>
</feature>
<evidence type="ECO:0000313" key="3">
    <source>
        <dbReference type="Proteomes" id="UP001597012"/>
    </source>
</evidence>
<feature type="transmembrane region" description="Helical" evidence="1">
    <location>
        <begin position="117"/>
        <end position="136"/>
    </location>
</feature>
<evidence type="ECO:0000313" key="2">
    <source>
        <dbReference type="EMBL" id="MFD0798205.1"/>
    </source>
</evidence>
<dbReference type="RefSeq" id="WP_379934856.1">
    <property type="nucleotide sequence ID" value="NZ_JBHTHY010000008.1"/>
</dbReference>
<keyword evidence="1" id="KW-1133">Transmembrane helix</keyword>
<feature type="transmembrane region" description="Helical" evidence="1">
    <location>
        <begin position="186"/>
        <end position="214"/>
    </location>
</feature>
<comment type="caution">
    <text evidence="2">The sequence shown here is derived from an EMBL/GenBank/DDBJ whole genome shotgun (WGS) entry which is preliminary data.</text>
</comment>
<protein>
    <recommendedName>
        <fullName evidence="4">O-antigen ligase family protein</fullName>
    </recommendedName>
</protein>
<dbReference type="EMBL" id="JBHTHY010000008">
    <property type="protein sequence ID" value="MFD0798205.1"/>
    <property type="molecule type" value="Genomic_DNA"/>
</dbReference>
<name>A0ABW3B565_9FLAO</name>
<keyword evidence="1" id="KW-0472">Membrane</keyword>
<gene>
    <name evidence="2" type="ORF">ACFQZJ_12095</name>
</gene>
<proteinExistence type="predicted"/>